<sequence>MMFTVKWRGSTYEDEELEDLFAPILTSEGICYTFNIMDRSEVFTKNVAHYTDYFSTNGKLSEWSVETGYSEKAGTEAYPKRTIMAGVKGGLSITFLVNGDDLDFVCGDSLQGFKITLHHPGEIPRVKQKYLRVPLDHSIVASIKPNMMTTADGLVSYKPEDRQCYFSSEKSLKFFNSYNQQNCLLECLTDFCLDYCGCVAFQMPRENSTPICGAINLGCTEQAKAKFLESEVAYKIQHSGKNSKNKDEPHEKSASEKCNCLPSCASLDFDLDSSQSAWDWKEYLKVESQTSKWNAKETRTFNNSHFSRLVLFFKEMQFMTSERNELYGQTEFFANCGGLLGLCMGFSVISAFEIVYYLTLRIVCNLKKYGRRYWSGSEELLESREESKNKNDQT</sequence>
<keyword evidence="15" id="KW-1185">Reference proteome</keyword>
<evidence type="ECO:0000256" key="11">
    <source>
        <dbReference type="ARBA" id="ARBA00023303"/>
    </source>
</evidence>
<evidence type="ECO:0000313" key="15">
    <source>
        <dbReference type="Proteomes" id="UP000801492"/>
    </source>
</evidence>
<evidence type="ECO:0000256" key="12">
    <source>
        <dbReference type="RuleBase" id="RU000679"/>
    </source>
</evidence>
<accession>A0A8K0DHR9</accession>
<evidence type="ECO:0000256" key="1">
    <source>
        <dbReference type="ARBA" id="ARBA00004141"/>
    </source>
</evidence>
<reference evidence="14" key="1">
    <citation type="submission" date="2019-08" db="EMBL/GenBank/DDBJ databases">
        <title>The genome of the North American firefly Photinus pyralis.</title>
        <authorList>
            <consortium name="Photinus pyralis genome working group"/>
            <person name="Fallon T.R."/>
            <person name="Sander Lower S.E."/>
            <person name="Weng J.-K."/>
        </authorList>
    </citation>
    <scope>NUCLEOTIDE SEQUENCE</scope>
    <source>
        <strain evidence="14">TRF0915ILg1</strain>
        <tissue evidence="14">Whole body</tissue>
    </source>
</reference>
<gene>
    <name evidence="14" type="ORF">ILUMI_02374</name>
</gene>
<dbReference type="PANTHER" id="PTHR11690:SF288">
    <property type="entry name" value="AMILORIDE-SENSITIVE NA+ CHANNEL-RELATED"/>
    <property type="match status" value="1"/>
</dbReference>
<dbReference type="PANTHER" id="PTHR11690">
    <property type="entry name" value="AMILORIDE-SENSITIVE SODIUM CHANNEL-RELATED"/>
    <property type="match status" value="1"/>
</dbReference>
<comment type="similarity">
    <text evidence="2 12">Belongs to the amiloride-sensitive sodium channel (TC 1.A.6) family.</text>
</comment>
<evidence type="ECO:0000256" key="4">
    <source>
        <dbReference type="ARBA" id="ARBA00022461"/>
    </source>
</evidence>
<proteinExistence type="inferred from homology"/>
<dbReference type="GO" id="GO:0005886">
    <property type="term" value="C:plasma membrane"/>
    <property type="evidence" value="ECO:0007669"/>
    <property type="project" value="TreeGrafter"/>
</dbReference>
<dbReference type="Proteomes" id="UP000801492">
    <property type="component" value="Unassembled WGS sequence"/>
</dbReference>
<dbReference type="EMBL" id="VTPC01000930">
    <property type="protein sequence ID" value="KAF2903797.1"/>
    <property type="molecule type" value="Genomic_DNA"/>
</dbReference>
<evidence type="ECO:0000256" key="8">
    <source>
        <dbReference type="ARBA" id="ARBA00023065"/>
    </source>
</evidence>
<evidence type="ECO:0000256" key="7">
    <source>
        <dbReference type="ARBA" id="ARBA00023053"/>
    </source>
</evidence>
<comment type="caution">
    <text evidence="14">The sequence shown here is derived from an EMBL/GenBank/DDBJ whole genome shotgun (WGS) entry which is preliminary data.</text>
</comment>
<keyword evidence="8 12" id="KW-0406">Ion transport</keyword>
<keyword evidence="4 12" id="KW-0894">Sodium channel</keyword>
<feature type="transmembrane region" description="Helical" evidence="13">
    <location>
        <begin position="332"/>
        <end position="358"/>
    </location>
</feature>
<evidence type="ECO:0000256" key="10">
    <source>
        <dbReference type="ARBA" id="ARBA00023201"/>
    </source>
</evidence>
<comment type="subcellular location">
    <subcellularLocation>
        <location evidence="1">Membrane</location>
        <topology evidence="1">Multi-pass membrane protein</topology>
    </subcellularLocation>
</comment>
<protein>
    <recommendedName>
        <fullName evidence="16">Pickpocket protein 28</fullName>
    </recommendedName>
</protein>
<organism evidence="14 15">
    <name type="scientific">Ignelater luminosus</name>
    <name type="common">Cucubano</name>
    <name type="synonym">Pyrophorus luminosus</name>
    <dbReference type="NCBI Taxonomy" id="2038154"/>
    <lineage>
        <taxon>Eukaryota</taxon>
        <taxon>Metazoa</taxon>
        <taxon>Ecdysozoa</taxon>
        <taxon>Arthropoda</taxon>
        <taxon>Hexapoda</taxon>
        <taxon>Insecta</taxon>
        <taxon>Pterygota</taxon>
        <taxon>Neoptera</taxon>
        <taxon>Endopterygota</taxon>
        <taxon>Coleoptera</taxon>
        <taxon>Polyphaga</taxon>
        <taxon>Elateriformia</taxon>
        <taxon>Elateroidea</taxon>
        <taxon>Elateridae</taxon>
        <taxon>Agrypninae</taxon>
        <taxon>Pyrophorini</taxon>
        <taxon>Ignelater</taxon>
    </lineage>
</organism>
<dbReference type="Gene3D" id="1.10.287.770">
    <property type="entry name" value="YojJ-like"/>
    <property type="match status" value="1"/>
</dbReference>
<dbReference type="OrthoDB" id="6021021at2759"/>
<keyword evidence="9 13" id="KW-0472">Membrane</keyword>
<dbReference type="Gene3D" id="2.60.470.10">
    <property type="entry name" value="Acid-sensing ion channels like domains"/>
    <property type="match status" value="1"/>
</dbReference>
<evidence type="ECO:0008006" key="16">
    <source>
        <dbReference type="Google" id="ProtNLM"/>
    </source>
</evidence>
<keyword evidence="7" id="KW-0915">Sodium</keyword>
<dbReference type="Pfam" id="PF00858">
    <property type="entry name" value="ASC"/>
    <property type="match status" value="1"/>
</dbReference>
<keyword evidence="3 12" id="KW-0813">Transport</keyword>
<name>A0A8K0DHR9_IGNLU</name>
<evidence type="ECO:0000256" key="3">
    <source>
        <dbReference type="ARBA" id="ARBA00022448"/>
    </source>
</evidence>
<evidence type="ECO:0000256" key="9">
    <source>
        <dbReference type="ARBA" id="ARBA00023136"/>
    </source>
</evidence>
<keyword evidence="5 12" id="KW-0812">Transmembrane</keyword>
<evidence type="ECO:0000313" key="14">
    <source>
        <dbReference type="EMBL" id="KAF2903797.1"/>
    </source>
</evidence>
<evidence type="ECO:0000256" key="2">
    <source>
        <dbReference type="ARBA" id="ARBA00007193"/>
    </source>
</evidence>
<evidence type="ECO:0000256" key="5">
    <source>
        <dbReference type="ARBA" id="ARBA00022692"/>
    </source>
</evidence>
<evidence type="ECO:0000256" key="13">
    <source>
        <dbReference type="SAM" id="Phobius"/>
    </source>
</evidence>
<keyword evidence="6 13" id="KW-1133">Transmembrane helix</keyword>
<evidence type="ECO:0000256" key="6">
    <source>
        <dbReference type="ARBA" id="ARBA00022989"/>
    </source>
</evidence>
<dbReference type="InterPro" id="IPR001873">
    <property type="entry name" value="ENaC"/>
</dbReference>
<keyword evidence="10 12" id="KW-0739">Sodium transport</keyword>
<dbReference type="GO" id="GO:0015280">
    <property type="term" value="F:ligand-gated sodium channel activity"/>
    <property type="evidence" value="ECO:0007669"/>
    <property type="project" value="TreeGrafter"/>
</dbReference>
<dbReference type="AlphaFoldDB" id="A0A8K0DHR9"/>
<keyword evidence="11 12" id="KW-0407">Ion channel</keyword>